<evidence type="ECO:0000313" key="2">
    <source>
        <dbReference type="EMBL" id="UZK55197.1"/>
    </source>
</evidence>
<name>A0ABY6PSX9_9ACTN</name>
<keyword evidence="1" id="KW-1133">Transmembrane helix</keyword>
<evidence type="ECO:0000313" key="3">
    <source>
        <dbReference type="Proteomes" id="UP001164963"/>
    </source>
</evidence>
<protein>
    <recommendedName>
        <fullName evidence="4">Secreted protein</fullName>
    </recommendedName>
</protein>
<accession>A0ABY6PSX9</accession>
<gene>
    <name evidence="2" type="ORF">NEH16_14580</name>
</gene>
<feature type="transmembrane region" description="Helical" evidence="1">
    <location>
        <begin position="21"/>
        <end position="41"/>
    </location>
</feature>
<reference evidence="2" key="1">
    <citation type="journal article" date="2022" name="Front. Microbiol.">
        <title>Mirubactin C rescues the lethal effect of cell wall biosynthesis mutations in Bacillus subtilis.</title>
        <authorList>
            <person name="Kepplinger B."/>
            <person name="Wen X."/>
            <person name="Tyler A.R."/>
            <person name="Kim B.Y."/>
            <person name="Brown J."/>
            <person name="Banks P."/>
            <person name="Dashti Y."/>
            <person name="Mackenzie E.S."/>
            <person name="Wills C."/>
            <person name="Kawai Y."/>
            <person name="Waldron K.J."/>
            <person name="Allenby N.E.E."/>
            <person name="Wu L.J."/>
            <person name="Hall M.J."/>
            <person name="Errington J."/>
        </authorList>
    </citation>
    <scope>NUCLEOTIDE SEQUENCE</scope>
    <source>
        <strain evidence="2">MDA8-470</strain>
    </source>
</reference>
<sequence length="261" mass="28427">MNDDNPFEAPAPVSKGRARRVVLAALPVVLVLAAVGGAAAYTKVTVDDADRAVPTRLWQKPAHEPAKDPAGDLERGRATTELSKLLLPVPAGYRLGPDSGTYGNDAELSGAAATAEMKDGGRGLSGRQRREFEKRIDKLHIQGLAVRTYASHDNDLVVDTQLVRMKDKKAVRDLYTFRHDLFDSIDVLRDGPKIAGHPKNASCFLDPKDDDLRIEGMFCMAYEGEVMVTFSASGVEPFRKSAVAELVKDQLKHITSPGEYV</sequence>
<organism evidence="2 3">
    <name type="scientific">Streptomyces drozdowiczii</name>
    <dbReference type="NCBI Taxonomy" id="202862"/>
    <lineage>
        <taxon>Bacteria</taxon>
        <taxon>Bacillati</taxon>
        <taxon>Actinomycetota</taxon>
        <taxon>Actinomycetes</taxon>
        <taxon>Kitasatosporales</taxon>
        <taxon>Streptomycetaceae</taxon>
        <taxon>Streptomyces</taxon>
    </lineage>
</organism>
<evidence type="ECO:0000256" key="1">
    <source>
        <dbReference type="SAM" id="Phobius"/>
    </source>
</evidence>
<keyword evidence="1" id="KW-0812">Transmembrane</keyword>
<dbReference type="EMBL" id="CP098740">
    <property type="protein sequence ID" value="UZK55197.1"/>
    <property type="molecule type" value="Genomic_DNA"/>
</dbReference>
<dbReference type="Proteomes" id="UP001164963">
    <property type="component" value="Chromosome"/>
</dbReference>
<dbReference type="RefSeq" id="WP_073964786.1">
    <property type="nucleotide sequence ID" value="NZ_CP098740.1"/>
</dbReference>
<evidence type="ECO:0008006" key="4">
    <source>
        <dbReference type="Google" id="ProtNLM"/>
    </source>
</evidence>
<proteinExistence type="predicted"/>
<keyword evidence="1" id="KW-0472">Membrane</keyword>
<keyword evidence="3" id="KW-1185">Reference proteome</keyword>